<gene>
    <name evidence="2" type="ORF">Aru02nite_50410</name>
</gene>
<proteinExistence type="predicted"/>
<dbReference type="PANTHER" id="PTHR43698">
    <property type="entry name" value="RIBD C-TERMINAL DOMAIN CONTAINING PROTEIN"/>
    <property type="match status" value="1"/>
</dbReference>
<sequence>MTDGDFAQIFPLGQTNDAFAQYFTGESYLAPLAAGSVPVSNVTFEPGCRNNWHVHHGTGGGGDQILLCTAGSGWYQAEGEDPTIMEPGTVIRVPAGTKHWHGAKADSWFSHLAFITPGDGVGNEWFEPVTDEEYGRLPRNGANA</sequence>
<keyword evidence="3" id="KW-1185">Reference proteome</keyword>
<evidence type="ECO:0000313" key="3">
    <source>
        <dbReference type="Proteomes" id="UP000612808"/>
    </source>
</evidence>
<reference evidence="2" key="1">
    <citation type="submission" date="2021-01" db="EMBL/GenBank/DDBJ databases">
        <title>Whole genome shotgun sequence of Actinocatenispora rupis NBRC 107355.</title>
        <authorList>
            <person name="Komaki H."/>
            <person name="Tamura T."/>
        </authorList>
    </citation>
    <scope>NUCLEOTIDE SEQUENCE</scope>
    <source>
        <strain evidence="2">NBRC 107355</strain>
    </source>
</reference>
<dbReference type="AlphaFoldDB" id="A0A8J3NEK4"/>
<evidence type="ECO:0000313" key="2">
    <source>
        <dbReference type="EMBL" id="GID14152.1"/>
    </source>
</evidence>
<dbReference type="SUPFAM" id="SSF51182">
    <property type="entry name" value="RmlC-like cupins"/>
    <property type="match status" value="1"/>
</dbReference>
<dbReference type="CDD" id="cd02233">
    <property type="entry name" value="cupin_HNL-like"/>
    <property type="match status" value="1"/>
</dbReference>
<dbReference type="InterPro" id="IPR011051">
    <property type="entry name" value="RmlC_Cupin_sf"/>
</dbReference>
<dbReference type="EMBL" id="BOMB01000029">
    <property type="protein sequence ID" value="GID14152.1"/>
    <property type="molecule type" value="Genomic_DNA"/>
</dbReference>
<dbReference type="PANTHER" id="PTHR43698:SF1">
    <property type="entry name" value="BLL4564 PROTEIN"/>
    <property type="match status" value="1"/>
</dbReference>
<dbReference type="InterPro" id="IPR013096">
    <property type="entry name" value="Cupin_2"/>
</dbReference>
<dbReference type="InterPro" id="IPR014710">
    <property type="entry name" value="RmlC-like_jellyroll"/>
</dbReference>
<dbReference type="Gene3D" id="2.60.120.10">
    <property type="entry name" value="Jelly Rolls"/>
    <property type="match status" value="1"/>
</dbReference>
<accession>A0A8J3NEK4</accession>
<dbReference type="InterPro" id="IPR047263">
    <property type="entry name" value="HNL-like_cupin"/>
</dbReference>
<evidence type="ECO:0000259" key="1">
    <source>
        <dbReference type="Pfam" id="PF07883"/>
    </source>
</evidence>
<dbReference type="RefSeq" id="WP_239076935.1">
    <property type="nucleotide sequence ID" value="NZ_BAAAZM010000001.1"/>
</dbReference>
<feature type="domain" description="Cupin type-2" evidence="1">
    <location>
        <begin position="42"/>
        <end position="105"/>
    </location>
</feature>
<name>A0A8J3NEK4_9ACTN</name>
<dbReference type="Proteomes" id="UP000612808">
    <property type="component" value="Unassembled WGS sequence"/>
</dbReference>
<organism evidence="2 3">
    <name type="scientific">Actinocatenispora rupis</name>
    <dbReference type="NCBI Taxonomy" id="519421"/>
    <lineage>
        <taxon>Bacteria</taxon>
        <taxon>Bacillati</taxon>
        <taxon>Actinomycetota</taxon>
        <taxon>Actinomycetes</taxon>
        <taxon>Micromonosporales</taxon>
        <taxon>Micromonosporaceae</taxon>
        <taxon>Actinocatenispora</taxon>
    </lineage>
</organism>
<dbReference type="Pfam" id="PF07883">
    <property type="entry name" value="Cupin_2"/>
    <property type="match status" value="1"/>
</dbReference>
<comment type="caution">
    <text evidence="2">The sequence shown here is derived from an EMBL/GenBank/DDBJ whole genome shotgun (WGS) entry which is preliminary data.</text>
</comment>
<protein>
    <recommendedName>
        <fullName evidence="1">Cupin type-2 domain-containing protein</fullName>
    </recommendedName>
</protein>